<protein>
    <submittedName>
        <fullName evidence="3">Uncharacterized protein</fullName>
    </submittedName>
</protein>
<dbReference type="InterPro" id="IPR008441">
    <property type="entry name" value="AfumC-like_glycosyl_Trfase"/>
</dbReference>
<dbReference type="PANTHER" id="PTHR31834:SF1">
    <property type="entry name" value="INITIATION-SPECIFIC ALPHA-1,6-MANNOSYLTRANSFERASE"/>
    <property type="match status" value="1"/>
</dbReference>
<feature type="signal peptide" evidence="2">
    <location>
        <begin position="1"/>
        <end position="22"/>
    </location>
</feature>
<dbReference type="InterPro" id="IPR029044">
    <property type="entry name" value="Nucleotide-diphossugar_trans"/>
</dbReference>
<evidence type="ECO:0000313" key="4">
    <source>
        <dbReference type="Proteomes" id="UP001642464"/>
    </source>
</evidence>
<dbReference type="Proteomes" id="UP001642464">
    <property type="component" value="Unassembled WGS sequence"/>
</dbReference>
<dbReference type="Gene3D" id="3.90.550.20">
    <property type="match status" value="1"/>
</dbReference>
<feature type="compositionally biased region" description="Basic and acidic residues" evidence="1">
    <location>
        <begin position="652"/>
        <end position="662"/>
    </location>
</feature>
<keyword evidence="2" id="KW-0732">Signal</keyword>
<dbReference type="SUPFAM" id="SSF53448">
    <property type="entry name" value="Nucleotide-diphospho-sugar transferases"/>
    <property type="match status" value="1"/>
</dbReference>
<name>A0ABP0LIS9_9DINO</name>
<feature type="non-terminal residue" evidence="3">
    <location>
        <position position="1"/>
    </location>
</feature>
<keyword evidence="4" id="KW-1185">Reference proteome</keyword>
<evidence type="ECO:0000256" key="1">
    <source>
        <dbReference type="SAM" id="MobiDB-lite"/>
    </source>
</evidence>
<feature type="chain" id="PRO_5047475467" evidence="2">
    <location>
        <begin position="23"/>
        <end position="742"/>
    </location>
</feature>
<evidence type="ECO:0000313" key="3">
    <source>
        <dbReference type="EMBL" id="CAK9039103.1"/>
    </source>
</evidence>
<dbReference type="PANTHER" id="PTHR31834">
    <property type="entry name" value="INITIATION-SPECIFIC ALPHA-1,6-MANNOSYLTRANSFERASE"/>
    <property type="match status" value="1"/>
</dbReference>
<feature type="compositionally biased region" description="Basic and acidic residues" evidence="1">
    <location>
        <begin position="589"/>
        <end position="603"/>
    </location>
</feature>
<feature type="region of interest" description="Disordered" evidence="1">
    <location>
        <begin position="530"/>
        <end position="690"/>
    </location>
</feature>
<sequence>KPSTRPPCALVAMALALWLSLGGFLDGAGVVAAPAAAPAAIPQKIFTFWETPPWPPSVQRSIDTWRKQNPEWQIQVLTPSTLREALDDEALDFVASPAALAMRRLGATHFSDLVRVEVLAQHGGLWLDATVALTQPVNTWIGRDNRGEECLEGFDLDFEQLEAKSVNLRRSANWTEHFVRGRLALRSGDPEAERMPETWAFAVQPKCFVAMAWREAQRRLVRDPRGYVEALSEASEGLPSSYRKWLPHLGGSFSLWQAATHNPSRVHFRPAEDWAFRHLDYMPAPWALGPPLPLDYMTDYAGGPVFGLARPHEVYPSSVGPLMKLRRLDRCALDAIIAFRSYVKDSPLVQIYELPLEPRWWPSRSVGEAMAAFEANHCGTTDVFLQVTFAVMRKTCEVIFFFNDHPSLTLALGLTFVRLCKFYLRHSAPLCAALPGWHRTKHDFGSSVSSQSPRRMTNAPRPINITSIIFIFYQHCVHKVPIACSISFLFYWSSISLASRGHRNFTQLLNLFRKAVKSSHMKKVHEVVSVLSGQKPHEHADEEEIAPHGRGHPKDELHEEPVVKTQEMTKEEEKLFEKNGAQEKPVSPMEEKPVSPTMEEKPESPPSETEEVSSPSPTASGEDDDEDEDEDNEASSAEGSQGTSEPPQPGMDENKQTSKEDTGSGTDSTADTADDTADSANAGIDCGARKGAAKGSALWCGCNVNAQPVGSQELCEHPGGGRIDVCQWSSESSSCVPKSEKS</sequence>
<comment type="caution">
    <text evidence="3">The sequence shown here is derived from an EMBL/GenBank/DDBJ whole genome shotgun (WGS) entry which is preliminary data.</text>
</comment>
<gene>
    <name evidence="3" type="ORF">SCF082_LOCUS22907</name>
</gene>
<dbReference type="Pfam" id="PF05704">
    <property type="entry name" value="Caps_synth"/>
    <property type="match status" value="1"/>
</dbReference>
<proteinExistence type="predicted"/>
<accession>A0ABP0LIS9</accession>
<reference evidence="3 4" key="1">
    <citation type="submission" date="2024-02" db="EMBL/GenBank/DDBJ databases">
        <authorList>
            <person name="Chen Y."/>
            <person name="Shah S."/>
            <person name="Dougan E. K."/>
            <person name="Thang M."/>
            <person name="Chan C."/>
        </authorList>
    </citation>
    <scope>NUCLEOTIDE SEQUENCE [LARGE SCALE GENOMIC DNA]</scope>
</reference>
<feature type="compositionally biased region" description="Acidic residues" evidence="1">
    <location>
        <begin position="621"/>
        <end position="633"/>
    </location>
</feature>
<dbReference type="EMBL" id="CAXAMM010016557">
    <property type="protein sequence ID" value="CAK9039103.1"/>
    <property type="molecule type" value="Genomic_DNA"/>
</dbReference>
<organism evidence="3 4">
    <name type="scientific">Durusdinium trenchii</name>
    <dbReference type="NCBI Taxonomy" id="1381693"/>
    <lineage>
        <taxon>Eukaryota</taxon>
        <taxon>Sar</taxon>
        <taxon>Alveolata</taxon>
        <taxon>Dinophyceae</taxon>
        <taxon>Suessiales</taxon>
        <taxon>Symbiodiniaceae</taxon>
        <taxon>Durusdinium</taxon>
    </lineage>
</organism>
<feature type="compositionally biased region" description="Basic and acidic residues" evidence="1">
    <location>
        <begin position="552"/>
        <end position="581"/>
    </location>
</feature>
<evidence type="ECO:0000256" key="2">
    <source>
        <dbReference type="SAM" id="SignalP"/>
    </source>
</evidence>
<dbReference type="InterPro" id="IPR039367">
    <property type="entry name" value="Och1-like"/>
</dbReference>